<keyword evidence="3" id="KW-1185">Reference proteome</keyword>
<dbReference type="AlphaFoldDB" id="A0A428VVT7"/>
<gene>
    <name evidence="2" type="ORF">DMA12_46210</name>
</gene>
<dbReference type="EMBL" id="QHHU01000120">
    <property type="protein sequence ID" value="RSM34954.1"/>
    <property type="molecule type" value="Genomic_DNA"/>
</dbReference>
<comment type="caution">
    <text evidence="2">The sequence shown here is derived from an EMBL/GenBank/DDBJ whole genome shotgun (WGS) entry which is preliminary data.</text>
</comment>
<dbReference type="InterPro" id="IPR021145">
    <property type="entry name" value="Portal_protein_SPP1_Gp6-like"/>
</dbReference>
<evidence type="ECO:0000256" key="1">
    <source>
        <dbReference type="SAM" id="MobiDB-lite"/>
    </source>
</evidence>
<sequence>MSYMHPELLRRLDQRVRQVVVNWPERVVDAFDECLDVTGFRLGGEQAADWELWRIWRANRLGLHSCRAHVDALTLGRSFAIVGTNECNPATPLVTVESPSDVHVELDPRTREVRAALKWQRSGEGDGGHINLLGRYSFLPPADVAGGSRPLRDPDAAQEETDEDELK</sequence>
<name>A0A428VVT7_AMYBA</name>
<organism evidence="2 3">
    <name type="scientific">Amycolatopsis balhimycina DSM 5908</name>
    <dbReference type="NCBI Taxonomy" id="1081091"/>
    <lineage>
        <taxon>Bacteria</taxon>
        <taxon>Bacillati</taxon>
        <taxon>Actinomycetota</taxon>
        <taxon>Actinomycetes</taxon>
        <taxon>Pseudonocardiales</taxon>
        <taxon>Pseudonocardiaceae</taxon>
        <taxon>Amycolatopsis</taxon>
    </lineage>
</organism>
<dbReference type="OrthoDB" id="1780383at2"/>
<feature type="region of interest" description="Disordered" evidence="1">
    <location>
        <begin position="144"/>
        <end position="167"/>
    </location>
</feature>
<proteinExistence type="predicted"/>
<evidence type="ECO:0000313" key="3">
    <source>
        <dbReference type="Proteomes" id="UP000286716"/>
    </source>
</evidence>
<feature type="compositionally biased region" description="Acidic residues" evidence="1">
    <location>
        <begin position="156"/>
        <end position="167"/>
    </location>
</feature>
<dbReference type="Proteomes" id="UP000286716">
    <property type="component" value="Unassembled WGS sequence"/>
</dbReference>
<accession>A0A428VVT7</accession>
<evidence type="ECO:0000313" key="2">
    <source>
        <dbReference type="EMBL" id="RSM34954.1"/>
    </source>
</evidence>
<dbReference type="Pfam" id="PF05133">
    <property type="entry name" value="SPP1_portal"/>
    <property type="match status" value="1"/>
</dbReference>
<protein>
    <submittedName>
        <fullName evidence="2">Phage portal protein</fullName>
    </submittedName>
</protein>
<reference evidence="2 3" key="1">
    <citation type="submission" date="2018-05" db="EMBL/GenBank/DDBJ databases">
        <title>Evolution of GPA BGCs.</title>
        <authorList>
            <person name="Waglechner N."/>
            <person name="Wright G.D."/>
        </authorList>
    </citation>
    <scope>NUCLEOTIDE SEQUENCE [LARGE SCALE GENOMIC DNA]</scope>
    <source>
        <strain evidence="2 3">DSM 5908</strain>
    </source>
</reference>